<dbReference type="InterPro" id="IPR001173">
    <property type="entry name" value="Glyco_trans_2-like"/>
</dbReference>
<reference evidence="2 3" key="1">
    <citation type="submission" date="2015-11" db="EMBL/GenBank/DDBJ databases">
        <authorList>
            <person name="Zhang Y."/>
            <person name="Guo Z."/>
        </authorList>
    </citation>
    <scope>NUCLEOTIDE SEQUENCE [LARGE SCALE GENOMIC DNA]</scope>
    <source>
        <strain evidence="2 3">KCTC 32221</strain>
    </source>
</reference>
<dbReference type="InterPro" id="IPR029044">
    <property type="entry name" value="Nucleotide-diphossugar_trans"/>
</dbReference>
<keyword evidence="2" id="KW-0808">Transferase</keyword>
<dbReference type="Gene3D" id="3.90.550.10">
    <property type="entry name" value="Spore Coat Polysaccharide Biosynthesis Protein SpsA, Chain A"/>
    <property type="match status" value="1"/>
</dbReference>
<gene>
    <name evidence="2" type="ORF">PS2015_1760</name>
</gene>
<evidence type="ECO:0000259" key="1">
    <source>
        <dbReference type="Pfam" id="PF00535"/>
    </source>
</evidence>
<dbReference type="Pfam" id="PF00535">
    <property type="entry name" value="Glycos_transf_2"/>
    <property type="match status" value="1"/>
</dbReference>
<keyword evidence="3" id="KW-1185">Reference proteome</keyword>
<proteinExistence type="predicted"/>
<name>A0A0S2KDL8_9GAMM</name>
<sequence>MKISIVMATYNGSKYLQEQLNSFLLQTRLPHELVVSDDASKDDTCKIIEEFSVNAPFDVRLIRNRENSGYSANFNKALLESKGDLVFLSDQDDVWFSDKIEHMLSRVLDNPDTLLFMNDAQFTNEALVPVNITKLGQIRSAGLSDTSFVMGCCICVRRELLNICLPIPDDFGSHDGWLVRFGIGLNTRIIDKKVLQYYRRHSSNTSNVIFNNPQRISYLDLFPYYFKVIFGSNSHEEEKSRILKNKLILSRLDLVLAKRSILDTKRLLEFRESTVKELFFLEKHLKIRTRPFLPRLFQVTCSFVVGDYFSIRGFRVLLQDIVGE</sequence>
<accession>A0A0S2KDL8</accession>
<dbReference type="STRING" id="1249552.PS2015_1760"/>
<dbReference type="AlphaFoldDB" id="A0A0S2KDL8"/>
<protein>
    <submittedName>
        <fullName evidence="2">Amily 2 glycosyl transferase</fullName>
    </submittedName>
</protein>
<dbReference type="Proteomes" id="UP000065641">
    <property type="component" value="Chromosome"/>
</dbReference>
<dbReference type="PATRIC" id="fig|1249552.3.peg.1768"/>
<organism evidence="2 3">
    <name type="scientific">Pseudohongiella spirulinae</name>
    <dbReference type="NCBI Taxonomy" id="1249552"/>
    <lineage>
        <taxon>Bacteria</taxon>
        <taxon>Pseudomonadati</taxon>
        <taxon>Pseudomonadota</taxon>
        <taxon>Gammaproteobacteria</taxon>
        <taxon>Pseudomonadales</taxon>
        <taxon>Pseudohongiellaceae</taxon>
        <taxon>Pseudohongiella</taxon>
    </lineage>
</organism>
<dbReference type="GO" id="GO:0016758">
    <property type="term" value="F:hexosyltransferase activity"/>
    <property type="evidence" value="ECO:0007669"/>
    <property type="project" value="UniProtKB-ARBA"/>
</dbReference>
<evidence type="ECO:0000313" key="3">
    <source>
        <dbReference type="Proteomes" id="UP000065641"/>
    </source>
</evidence>
<dbReference type="KEGG" id="pspi:PS2015_1760"/>
<dbReference type="SUPFAM" id="SSF53448">
    <property type="entry name" value="Nucleotide-diphospho-sugar transferases"/>
    <property type="match status" value="1"/>
</dbReference>
<evidence type="ECO:0000313" key="2">
    <source>
        <dbReference type="EMBL" id="ALO46410.1"/>
    </source>
</evidence>
<dbReference type="PANTHER" id="PTHR22916">
    <property type="entry name" value="GLYCOSYLTRANSFERASE"/>
    <property type="match status" value="1"/>
</dbReference>
<dbReference type="OrthoDB" id="9802649at2"/>
<dbReference type="PANTHER" id="PTHR22916:SF3">
    <property type="entry name" value="UDP-GLCNAC:BETAGAL BETA-1,3-N-ACETYLGLUCOSAMINYLTRANSFERASE-LIKE PROTEIN 1"/>
    <property type="match status" value="1"/>
</dbReference>
<dbReference type="EMBL" id="CP013189">
    <property type="protein sequence ID" value="ALO46410.1"/>
    <property type="molecule type" value="Genomic_DNA"/>
</dbReference>
<feature type="domain" description="Glycosyltransferase 2-like" evidence="1">
    <location>
        <begin position="4"/>
        <end position="161"/>
    </location>
</feature>